<evidence type="ECO:0000256" key="1">
    <source>
        <dbReference type="SAM" id="Phobius"/>
    </source>
</evidence>
<evidence type="ECO:0000313" key="3">
    <source>
        <dbReference type="Proteomes" id="UP001215598"/>
    </source>
</evidence>
<gene>
    <name evidence="2" type="ORF">B0H16DRAFT_1499889</name>
</gene>
<dbReference type="EMBL" id="JARKIB010000005">
    <property type="protein sequence ID" value="KAJ7779799.1"/>
    <property type="molecule type" value="Genomic_DNA"/>
</dbReference>
<proteinExistence type="predicted"/>
<keyword evidence="3" id="KW-1185">Reference proteome</keyword>
<protein>
    <submittedName>
        <fullName evidence="2">Uncharacterized protein</fullName>
    </submittedName>
</protein>
<comment type="caution">
    <text evidence="2">The sequence shown here is derived from an EMBL/GenBank/DDBJ whole genome shotgun (WGS) entry which is preliminary data.</text>
</comment>
<keyword evidence="1" id="KW-0472">Membrane</keyword>
<feature type="transmembrane region" description="Helical" evidence="1">
    <location>
        <begin position="9"/>
        <end position="35"/>
    </location>
</feature>
<organism evidence="2 3">
    <name type="scientific">Mycena metata</name>
    <dbReference type="NCBI Taxonomy" id="1033252"/>
    <lineage>
        <taxon>Eukaryota</taxon>
        <taxon>Fungi</taxon>
        <taxon>Dikarya</taxon>
        <taxon>Basidiomycota</taxon>
        <taxon>Agaricomycotina</taxon>
        <taxon>Agaricomycetes</taxon>
        <taxon>Agaricomycetidae</taxon>
        <taxon>Agaricales</taxon>
        <taxon>Marasmiineae</taxon>
        <taxon>Mycenaceae</taxon>
        <taxon>Mycena</taxon>
    </lineage>
</organism>
<dbReference type="Proteomes" id="UP001215598">
    <property type="component" value="Unassembled WGS sequence"/>
</dbReference>
<reference evidence="2" key="1">
    <citation type="submission" date="2023-03" db="EMBL/GenBank/DDBJ databases">
        <title>Massive genome expansion in bonnet fungi (Mycena s.s.) driven by repeated elements and novel gene families across ecological guilds.</title>
        <authorList>
            <consortium name="Lawrence Berkeley National Laboratory"/>
            <person name="Harder C.B."/>
            <person name="Miyauchi S."/>
            <person name="Viragh M."/>
            <person name="Kuo A."/>
            <person name="Thoen E."/>
            <person name="Andreopoulos B."/>
            <person name="Lu D."/>
            <person name="Skrede I."/>
            <person name="Drula E."/>
            <person name="Henrissat B."/>
            <person name="Morin E."/>
            <person name="Kohler A."/>
            <person name="Barry K."/>
            <person name="LaButti K."/>
            <person name="Morin E."/>
            <person name="Salamov A."/>
            <person name="Lipzen A."/>
            <person name="Mereny Z."/>
            <person name="Hegedus B."/>
            <person name="Baldrian P."/>
            <person name="Stursova M."/>
            <person name="Weitz H."/>
            <person name="Taylor A."/>
            <person name="Grigoriev I.V."/>
            <person name="Nagy L.G."/>
            <person name="Martin F."/>
            <person name="Kauserud H."/>
        </authorList>
    </citation>
    <scope>NUCLEOTIDE SEQUENCE</scope>
    <source>
        <strain evidence="2">CBHHK182m</strain>
    </source>
</reference>
<sequence length="89" mass="10069">MPVSPRTSAFIWAVIAVVDLVAVCLFITSIILGRAHLKERWYNIVVLIFIFIAAILSAVTSRRWWRVHQTQQHTAGLPMAAPAPEMPFR</sequence>
<feature type="transmembrane region" description="Helical" evidence="1">
    <location>
        <begin position="41"/>
        <end position="59"/>
    </location>
</feature>
<keyword evidence="1" id="KW-0812">Transmembrane</keyword>
<keyword evidence="1" id="KW-1133">Transmembrane helix</keyword>
<dbReference type="AlphaFoldDB" id="A0AAD7K7G0"/>
<accession>A0AAD7K7G0</accession>
<name>A0AAD7K7G0_9AGAR</name>
<evidence type="ECO:0000313" key="2">
    <source>
        <dbReference type="EMBL" id="KAJ7779799.1"/>
    </source>
</evidence>